<accession>A0ABV2NPD4</accession>
<proteinExistence type="predicted"/>
<organism evidence="3 4">
    <name type="scientific">Methylobacterium radiotolerans</name>
    <dbReference type="NCBI Taxonomy" id="31998"/>
    <lineage>
        <taxon>Bacteria</taxon>
        <taxon>Pseudomonadati</taxon>
        <taxon>Pseudomonadota</taxon>
        <taxon>Alphaproteobacteria</taxon>
        <taxon>Hyphomicrobiales</taxon>
        <taxon>Methylobacteriaceae</taxon>
        <taxon>Methylobacterium</taxon>
    </lineage>
</organism>
<protein>
    <submittedName>
        <fullName evidence="3">Phage gp45-like</fullName>
    </submittedName>
</protein>
<comment type="caution">
    <text evidence="3">The sequence shown here is derived from an EMBL/GenBank/DDBJ whole genome shotgun (WGS) entry which is preliminary data.</text>
</comment>
<evidence type="ECO:0000313" key="4">
    <source>
        <dbReference type="Proteomes" id="UP001549119"/>
    </source>
</evidence>
<dbReference type="InterPro" id="IPR053861">
    <property type="entry name" value="Phage_Mu_Gp45_N"/>
</dbReference>
<dbReference type="Proteomes" id="UP001549119">
    <property type="component" value="Unassembled WGS sequence"/>
</dbReference>
<feature type="compositionally biased region" description="Basic and acidic residues" evidence="1">
    <location>
        <begin position="105"/>
        <end position="120"/>
    </location>
</feature>
<evidence type="ECO:0000259" key="2">
    <source>
        <dbReference type="Pfam" id="PF06890"/>
    </source>
</evidence>
<evidence type="ECO:0000256" key="1">
    <source>
        <dbReference type="SAM" id="MobiDB-lite"/>
    </source>
</evidence>
<feature type="region of interest" description="Disordered" evidence="1">
    <location>
        <begin position="93"/>
        <end position="139"/>
    </location>
</feature>
<dbReference type="Pfam" id="PF06890">
    <property type="entry name" value="Phage_Mu_Gp45"/>
    <property type="match status" value="1"/>
</dbReference>
<evidence type="ECO:0000313" key="3">
    <source>
        <dbReference type="EMBL" id="MET3868348.1"/>
    </source>
</evidence>
<feature type="domain" description="Bacteriophage Mu Gp45 N-terminal" evidence="2">
    <location>
        <begin position="21"/>
        <end position="95"/>
    </location>
</feature>
<keyword evidence="4" id="KW-1185">Reference proteome</keyword>
<sequence length="363" mass="38264">MSTLRAGGDDGARRAYLGIARGTLVAVDDSTKLQEHTVRAWFGDQFTNVEHWHPYGFSSVPLKPTDQQQGQAEVLVAAVGGNPDHPVVIATADRRHRPKNLKPGESSHHDDQRQHTHLTRDGVNQTGKKVTITGGDDGAGRAVKPATDNFELNEQLKGLAARLSQVEDSHHALFDVVSKFRQNAEQVIPALAPVNAATQVTNALSGAPGGLDAMKALAEGKLTGYLQNALQRGLKSFLDPGRLMGMASLLSGNVEGLIAGLEAQIAGLIANNPVIGIVDDLVDELEALNASGGPEAAIAAKAAELTGQIEQLTGANPVIGQIANLRGRLLQLADQAGPAMNFLEPQKRLVQGQTKSMRFGGPG</sequence>
<dbReference type="RefSeq" id="WP_209650438.1">
    <property type="nucleotide sequence ID" value="NZ_JBEPNV010000001.1"/>
</dbReference>
<reference evidence="3 4" key="1">
    <citation type="submission" date="2024-06" db="EMBL/GenBank/DDBJ databases">
        <title>Genomics of switchgrass bacterial isolates.</title>
        <authorList>
            <person name="Shade A."/>
        </authorList>
    </citation>
    <scope>NUCLEOTIDE SEQUENCE [LARGE SCALE GENOMIC DNA]</scope>
    <source>
        <strain evidence="3 4">PvP084</strain>
    </source>
</reference>
<name>A0ABV2NPD4_9HYPH</name>
<gene>
    <name evidence="3" type="ORF">ABIC20_005657</name>
</gene>
<dbReference type="EMBL" id="JBEPNW010000002">
    <property type="protein sequence ID" value="MET3868348.1"/>
    <property type="molecule type" value="Genomic_DNA"/>
</dbReference>